<dbReference type="KEGG" id="pgs:CPT03_01775"/>
<feature type="active site" description="Proton acceptor; specific for (S)-substrate epimerization" evidence="5">
    <location>
        <position position="263"/>
    </location>
</feature>
<evidence type="ECO:0000256" key="5">
    <source>
        <dbReference type="PIRSR" id="PIRSR634603-1"/>
    </source>
</evidence>
<dbReference type="GO" id="GO:0006518">
    <property type="term" value="P:peptide metabolic process"/>
    <property type="evidence" value="ECO:0007669"/>
    <property type="project" value="UniProtKB-ARBA"/>
</dbReference>
<keyword evidence="4 7" id="KW-0413">Isomerase</keyword>
<dbReference type="InterPro" id="IPR029065">
    <property type="entry name" value="Enolase_C-like"/>
</dbReference>
<keyword evidence="2 6" id="KW-0479">Metal-binding</keyword>
<name>A0A2D1U0Z0_9SPHI</name>
<evidence type="ECO:0000256" key="4">
    <source>
        <dbReference type="ARBA" id="ARBA00023235"/>
    </source>
</evidence>
<dbReference type="SUPFAM" id="SSF51604">
    <property type="entry name" value="Enolase C-terminal domain-like"/>
    <property type="match status" value="1"/>
</dbReference>
<dbReference type="SFLD" id="SFLDF00009">
    <property type="entry name" value="o-succinylbenzoate_synthase"/>
    <property type="match status" value="1"/>
</dbReference>
<dbReference type="InterPro" id="IPR013342">
    <property type="entry name" value="Mandelate_racemase_C"/>
</dbReference>
<comment type="similarity">
    <text evidence="1 7">Belongs to the mandelate racemase/muconate lactonizing enzyme family.</text>
</comment>
<accession>A0A2D1U0Z0</accession>
<feature type="binding site" evidence="6">
    <location>
        <position position="239"/>
    </location>
    <ligand>
        <name>Mg(2+)</name>
        <dbReference type="ChEBI" id="CHEBI:18420"/>
    </ligand>
</feature>
<gene>
    <name evidence="9" type="ORF">CPT03_01775</name>
</gene>
<evidence type="ECO:0000256" key="7">
    <source>
        <dbReference type="RuleBase" id="RU366006"/>
    </source>
</evidence>
<dbReference type="EMBL" id="CP024091">
    <property type="protein sequence ID" value="ATP55281.1"/>
    <property type="molecule type" value="Genomic_DNA"/>
</dbReference>
<dbReference type="InterPro" id="IPR036849">
    <property type="entry name" value="Enolase-like_C_sf"/>
</dbReference>
<feature type="binding site" evidence="6">
    <location>
        <position position="188"/>
    </location>
    <ligand>
        <name>Mg(2+)</name>
        <dbReference type="ChEBI" id="CHEBI:18420"/>
    </ligand>
</feature>
<dbReference type="Gene3D" id="3.30.390.10">
    <property type="entry name" value="Enolase-like, N-terminal domain"/>
    <property type="match status" value="1"/>
</dbReference>
<reference evidence="9 10" key="1">
    <citation type="submission" date="2017-10" db="EMBL/GenBank/DDBJ databases">
        <title>Whole genome of Pedobacter ginsengisoli T01R-27 isolated from tomato rhizosphere.</title>
        <authorList>
            <person name="Weon H.-Y."/>
            <person name="Lee S.A."/>
            <person name="Sang M.K."/>
            <person name="Song J."/>
        </authorList>
    </citation>
    <scope>NUCLEOTIDE SEQUENCE [LARGE SCALE GENOMIC DNA]</scope>
    <source>
        <strain evidence="9 10">T01R-27</strain>
    </source>
</reference>
<dbReference type="PANTHER" id="PTHR48073:SF2">
    <property type="entry name" value="O-SUCCINYLBENZOATE SYNTHASE"/>
    <property type="match status" value="1"/>
</dbReference>
<dbReference type="SUPFAM" id="SSF54826">
    <property type="entry name" value="Enolase N-terminal domain-like"/>
    <property type="match status" value="1"/>
</dbReference>
<protein>
    <recommendedName>
        <fullName evidence="7">Dipeptide epimerase</fullName>
        <ecNumber evidence="7">5.1.1.-</ecNumber>
    </recommendedName>
</protein>
<evidence type="ECO:0000313" key="10">
    <source>
        <dbReference type="Proteomes" id="UP000223749"/>
    </source>
</evidence>
<dbReference type="AlphaFoldDB" id="A0A2D1U0Z0"/>
<keyword evidence="3 6" id="KW-0460">Magnesium</keyword>
<dbReference type="CDD" id="cd03319">
    <property type="entry name" value="L-Ala-DL-Glu_epimerase"/>
    <property type="match status" value="1"/>
</dbReference>
<evidence type="ECO:0000259" key="8">
    <source>
        <dbReference type="SMART" id="SM00922"/>
    </source>
</evidence>
<dbReference type="Pfam" id="PF02746">
    <property type="entry name" value="MR_MLE_N"/>
    <property type="match status" value="1"/>
</dbReference>
<feature type="binding site" evidence="6">
    <location>
        <position position="214"/>
    </location>
    <ligand>
        <name>Mg(2+)</name>
        <dbReference type="ChEBI" id="CHEBI:18420"/>
    </ligand>
</feature>
<dbReference type="RefSeq" id="WP_099437234.1">
    <property type="nucleotide sequence ID" value="NZ_CP024091.1"/>
</dbReference>
<dbReference type="Gene3D" id="3.20.20.120">
    <property type="entry name" value="Enolase-like C-terminal domain"/>
    <property type="match status" value="1"/>
</dbReference>
<feature type="domain" description="Mandelate racemase/muconate lactonizing enzyme C-terminal" evidence="8">
    <location>
        <begin position="139"/>
        <end position="235"/>
    </location>
</feature>
<dbReference type="SMART" id="SM00922">
    <property type="entry name" value="MR_MLE"/>
    <property type="match status" value="1"/>
</dbReference>
<evidence type="ECO:0000256" key="1">
    <source>
        <dbReference type="ARBA" id="ARBA00008031"/>
    </source>
</evidence>
<dbReference type="FunFam" id="3.30.390.10:FF:000009">
    <property type="entry name" value="Hydrophobic dipeptide epimerase"/>
    <property type="match status" value="1"/>
</dbReference>
<dbReference type="InterPro" id="IPR029017">
    <property type="entry name" value="Enolase-like_N"/>
</dbReference>
<dbReference type="SFLD" id="SFLDG00180">
    <property type="entry name" value="muconate_cycloisomerase"/>
    <property type="match status" value="1"/>
</dbReference>
<keyword evidence="10" id="KW-1185">Reference proteome</keyword>
<comment type="cofactor">
    <cofactor evidence="6 7">
        <name>Mg(2+)</name>
        <dbReference type="ChEBI" id="CHEBI:18420"/>
    </cofactor>
    <text evidence="6 7">Binds 1 Mg(2+) ion per subunit.</text>
</comment>
<sequence length="365" mass="40409">MKITNIEIYRFSIPTEPFVIATGTMYFAQNVLIKIYTSNNIYGIGECSAFPMIVGESQETCIAMAKEFARILIGKDPLDIPERMNDLLGFAAHNSTIKSAFDMALFDIAAKHNKQPLYKYLGGEKRIVETDMTIGIDTPENMATTAIELKARGCGIIKIKLGKDVHSDIERVSLIRQAVGKEVILRLDANQGWSFDEALYALGALENFDIQFCEQPMRTWFDDKLPELKANSPVKIMADESCYNHHDARKLINSGSVDYLNIKFSKSGGILEAQKIHEIALQTGTKCMIGGMLESRIAISANMHFALASPNVVFFDLDSCLLGHLVDPVIGGITYNGYFVEVSDTPGLGADAAPKFLKTCEKWII</sequence>
<evidence type="ECO:0000256" key="3">
    <source>
        <dbReference type="ARBA" id="ARBA00022842"/>
    </source>
</evidence>
<dbReference type="Pfam" id="PF13378">
    <property type="entry name" value="MR_MLE_C"/>
    <property type="match status" value="1"/>
</dbReference>
<dbReference type="OrthoDB" id="9775391at2"/>
<evidence type="ECO:0000256" key="6">
    <source>
        <dbReference type="PIRSR" id="PIRSR634603-3"/>
    </source>
</evidence>
<dbReference type="InterPro" id="IPR034603">
    <property type="entry name" value="Dipeptide_epimerase"/>
</dbReference>
<dbReference type="EC" id="5.1.1.-" evidence="7"/>
<evidence type="ECO:0000256" key="2">
    <source>
        <dbReference type="ARBA" id="ARBA00022723"/>
    </source>
</evidence>
<dbReference type="GO" id="GO:0016855">
    <property type="term" value="F:racemase and epimerase activity, acting on amino acids and derivatives"/>
    <property type="evidence" value="ECO:0007669"/>
    <property type="project" value="UniProtKB-UniRule"/>
</dbReference>
<feature type="active site" description="Proton acceptor; specific for (R)-substrate epimerization" evidence="5">
    <location>
        <position position="160"/>
    </location>
</feature>
<proteinExistence type="inferred from homology"/>
<dbReference type="SFLD" id="SFLDS00001">
    <property type="entry name" value="Enolase"/>
    <property type="match status" value="1"/>
</dbReference>
<organism evidence="9 10">
    <name type="scientific">Pedobacter ginsengisoli</name>
    <dbReference type="NCBI Taxonomy" id="363852"/>
    <lineage>
        <taxon>Bacteria</taxon>
        <taxon>Pseudomonadati</taxon>
        <taxon>Bacteroidota</taxon>
        <taxon>Sphingobacteriia</taxon>
        <taxon>Sphingobacteriales</taxon>
        <taxon>Sphingobacteriaceae</taxon>
        <taxon>Pedobacter</taxon>
    </lineage>
</organism>
<dbReference type="PANTHER" id="PTHR48073">
    <property type="entry name" value="O-SUCCINYLBENZOATE SYNTHASE-RELATED"/>
    <property type="match status" value="1"/>
</dbReference>
<dbReference type="InterPro" id="IPR013341">
    <property type="entry name" value="Mandelate_racemase_N_dom"/>
</dbReference>
<evidence type="ECO:0000313" key="9">
    <source>
        <dbReference type="EMBL" id="ATP55281.1"/>
    </source>
</evidence>
<dbReference type="Proteomes" id="UP000223749">
    <property type="component" value="Chromosome"/>
</dbReference>
<dbReference type="GO" id="GO:0000287">
    <property type="term" value="F:magnesium ion binding"/>
    <property type="evidence" value="ECO:0007669"/>
    <property type="project" value="UniProtKB-ARBA"/>
</dbReference>